<organism evidence="8 9">
    <name type="scientific">Stylonychia lemnae</name>
    <name type="common">Ciliate</name>
    <dbReference type="NCBI Taxonomy" id="5949"/>
    <lineage>
        <taxon>Eukaryota</taxon>
        <taxon>Sar</taxon>
        <taxon>Alveolata</taxon>
        <taxon>Ciliophora</taxon>
        <taxon>Intramacronucleata</taxon>
        <taxon>Spirotrichea</taxon>
        <taxon>Stichotrichia</taxon>
        <taxon>Sporadotrichida</taxon>
        <taxon>Oxytrichidae</taxon>
        <taxon>Stylonychinae</taxon>
        <taxon>Stylonychia</taxon>
    </lineage>
</organism>
<keyword evidence="6" id="KW-0472">Membrane</keyword>
<keyword evidence="3" id="KW-0833">Ubl conjugation pathway</keyword>
<evidence type="ECO:0000256" key="5">
    <source>
        <dbReference type="SAM" id="MobiDB-lite"/>
    </source>
</evidence>
<dbReference type="InterPro" id="IPR013087">
    <property type="entry name" value="Znf_C2H2_type"/>
</dbReference>
<sequence length="361" mass="42222">MIQIEKQHADKLGKEQYDNDSFSKQEASGLIAGQSNTFASQNCQRGLFPDNKQSSSFNITNTTLDCDQNSTQLNLNQKNESMKKKFLPPKRLTPMESYPQPNHDVKKNNYMQGDRRFENYNEKCVDNNNDYHKVKCYQCDSLFEWDQVVDLICKHTFCLQCSAQFPEIKVVQQKQKIITQKCPRNECSYHYQKEKKKEYISENGRKTIKIESQVKINQYSTEYKAKSLDNKKTADVQIEINDQTKETTILGLTNCPECRGEVEKFENNTQTTCKKCQYEFCWNCGLKFHHFLHAEWMCFISCKKIVISQPNNFNNWTIIFAAICCYWTGSSLFYLALPILQNGFMESKVETWLLYTGKRGN</sequence>
<dbReference type="SUPFAM" id="SSF57850">
    <property type="entry name" value="RING/U-box"/>
    <property type="match status" value="2"/>
</dbReference>
<gene>
    <name evidence="8" type="primary">Contig15822.g16864</name>
    <name evidence="8" type="ORF">STYLEM_10175</name>
</gene>
<dbReference type="AlphaFoldDB" id="A0A078AFV9"/>
<dbReference type="EMBL" id="CCKQ01009662">
    <property type="protein sequence ID" value="CDW81165.1"/>
    <property type="molecule type" value="Genomic_DNA"/>
</dbReference>
<evidence type="ECO:0000256" key="4">
    <source>
        <dbReference type="ARBA" id="ARBA00022833"/>
    </source>
</evidence>
<keyword evidence="1" id="KW-0479">Metal-binding</keyword>
<evidence type="ECO:0000313" key="8">
    <source>
        <dbReference type="EMBL" id="CDW81165.1"/>
    </source>
</evidence>
<protein>
    <submittedName>
        <fullName evidence="8">Ibr domain containing protein</fullName>
    </submittedName>
</protein>
<evidence type="ECO:0000259" key="7">
    <source>
        <dbReference type="PROSITE" id="PS00028"/>
    </source>
</evidence>
<name>A0A078AFV9_STYLE</name>
<proteinExistence type="predicted"/>
<feature type="domain" description="C2H2-type" evidence="7">
    <location>
        <begin position="273"/>
        <end position="293"/>
    </location>
</feature>
<dbReference type="PROSITE" id="PS00028">
    <property type="entry name" value="ZINC_FINGER_C2H2_1"/>
    <property type="match status" value="1"/>
</dbReference>
<evidence type="ECO:0000313" key="9">
    <source>
        <dbReference type="Proteomes" id="UP000039865"/>
    </source>
</evidence>
<dbReference type="InterPro" id="IPR002867">
    <property type="entry name" value="IBR_dom"/>
</dbReference>
<evidence type="ECO:0000256" key="1">
    <source>
        <dbReference type="ARBA" id="ARBA00022723"/>
    </source>
</evidence>
<dbReference type="InParanoid" id="A0A078AFV9"/>
<dbReference type="Proteomes" id="UP000039865">
    <property type="component" value="Unassembled WGS sequence"/>
</dbReference>
<feature type="region of interest" description="Disordered" evidence="5">
    <location>
        <begin position="1"/>
        <end position="21"/>
    </location>
</feature>
<keyword evidence="6" id="KW-1133">Transmembrane helix</keyword>
<reference evidence="8 9" key="1">
    <citation type="submission" date="2014-06" db="EMBL/GenBank/DDBJ databases">
        <authorList>
            <person name="Swart Estienne"/>
        </authorList>
    </citation>
    <scope>NUCLEOTIDE SEQUENCE [LARGE SCALE GENOMIC DNA]</scope>
    <source>
        <strain evidence="8 9">130c</strain>
    </source>
</reference>
<dbReference type="GO" id="GO:0008270">
    <property type="term" value="F:zinc ion binding"/>
    <property type="evidence" value="ECO:0007669"/>
    <property type="project" value="UniProtKB-KW"/>
</dbReference>
<feature type="transmembrane region" description="Helical" evidence="6">
    <location>
        <begin position="316"/>
        <end position="337"/>
    </location>
</feature>
<keyword evidence="4" id="KW-0862">Zinc</keyword>
<accession>A0A078AFV9</accession>
<keyword evidence="2" id="KW-0863">Zinc-finger</keyword>
<evidence type="ECO:0000256" key="2">
    <source>
        <dbReference type="ARBA" id="ARBA00022771"/>
    </source>
</evidence>
<keyword evidence="6" id="KW-0812">Transmembrane</keyword>
<evidence type="ECO:0000256" key="3">
    <source>
        <dbReference type="ARBA" id="ARBA00022786"/>
    </source>
</evidence>
<keyword evidence="9" id="KW-1185">Reference proteome</keyword>
<evidence type="ECO:0000256" key="6">
    <source>
        <dbReference type="SAM" id="Phobius"/>
    </source>
</evidence>
<dbReference type="Pfam" id="PF01485">
    <property type="entry name" value="IBR"/>
    <property type="match status" value="1"/>
</dbReference>
<dbReference type="Gene3D" id="1.20.120.1750">
    <property type="match status" value="1"/>
</dbReference>
<dbReference type="OrthoDB" id="9977870at2759"/>